<keyword evidence="1" id="KW-0808">Transferase</keyword>
<organism evidence="1 2">
    <name type="scientific">Eutypa lata (strain UCR-EL1)</name>
    <name type="common">Grapevine dieback disease fungus</name>
    <name type="synonym">Eutypa armeniacae</name>
    <dbReference type="NCBI Taxonomy" id="1287681"/>
    <lineage>
        <taxon>Eukaryota</taxon>
        <taxon>Fungi</taxon>
        <taxon>Dikarya</taxon>
        <taxon>Ascomycota</taxon>
        <taxon>Pezizomycotina</taxon>
        <taxon>Sordariomycetes</taxon>
        <taxon>Xylariomycetidae</taxon>
        <taxon>Xylariales</taxon>
        <taxon>Diatrypaceae</taxon>
        <taxon>Eutypa</taxon>
    </lineage>
</organism>
<keyword evidence="2" id="KW-1185">Reference proteome</keyword>
<dbReference type="InterPro" id="IPR029063">
    <property type="entry name" value="SAM-dependent_MTases_sf"/>
</dbReference>
<sequence length="233" mass="26498">MSSRPEYVFTRDFLDNNRIWLFDVGEKVSKSARLVGLDISFKAAPPPATLPSNVTLRHWDVRDDVPEDLIGAFDVVHLRFFSFVVMNEEVPGVVEKLYKLLRPGGYLQWGDPDVSSIRIDKSEPGNKTESLSRLMQLMTVQDPRFSPKWVTELPNIFAASGFVDIEHHVCDAPPHLSFIMHECGLMIHDLIARKTKNEKMAQELEQLLPQAVDETREGAYVSAVRWVVIGRKP</sequence>
<keyword evidence="1" id="KW-0489">Methyltransferase</keyword>
<dbReference type="HOGENOM" id="CLU_010595_9_1_1"/>
<dbReference type="OMA" id="CWAFTRW"/>
<dbReference type="CDD" id="cd02440">
    <property type="entry name" value="AdoMet_MTases"/>
    <property type="match status" value="1"/>
</dbReference>
<evidence type="ECO:0000313" key="2">
    <source>
        <dbReference type="Proteomes" id="UP000012174"/>
    </source>
</evidence>
<dbReference type="AlphaFoldDB" id="M7T5N2"/>
<dbReference type="GO" id="GO:0032259">
    <property type="term" value="P:methylation"/>
    <property type="evidence" value="ECO:0007669"/>
    <property type="project" value="UniProtKB-KW"/>
</dbReference>
<reference evidence="2" key="1">
    <citation type="journal article" date="2013" name="Genome Announc.">
        <title>Draft genome sequence of the grapevine dieback fungus Eutypa lata UCR-EL1.</title>
        <authorList>
            <person name="Blanco-Ulate B."/>
            <person name="Rolshausen P.E."/>
            <person name="Cantu D."/>
        </authorList>
    </citation>
    <scope>NUCLEOTIDE SEQUENCE [LARGE SCALE GENOMIC DNA]</scope>
    <source>
        <strain evidence="2">UCR-EL1</strain>
    </source>
</reference>
<dbReference type="GO" id="GO:0008168">
    <property type="term" value="F:methyltransferase activity"/>
    <property type="evidence" value="ECO:0007669"/>
    <property type="project" value="UniProtKB-KW"/>
</dbReference>
<dbReference type="Gene3D" id="3.40.50.150">
    <property type="entry name" value="Vaccinia Virus protein VP39"/>
    <property type="match status" value="1"/>
</dbReference>
<dbReference type="Proteomes" id="UP000012174">
    <property type="component" value="Unassembled WGS sequence"/>
</dbReference>
<protein>
    <submittedName>
        <fullName evidence="1">Putative umta methyltransferase family protein</fullName>
    </submittedName>
</protein>
<dbReference type="KEGG" id="ela:UCREL1_757"/>
<proteinExistence type="predicted"/>
<name>M7T5N2_EUTLA</name>
<dbReference type="eggNOG" id="ENOG502SNAB">
    <property type="taxonomic scope" value="Eukaryota"/>
</dbReference>
<dbReference type="OrthoDB" id="417697at2759"/>
<evidence type="ECO:0000313" key="1">
    <source>
        <dbReference type="EMBL" id="EMR72188.1"/>
    </source>
</evidence>
<gene>
    <name evidence="1" type="ORF">UCREL1_757</name>
</gene>
<dbReference type="EMBL" id="KB705495">
    <property type="protein sequence ID" value="EMR72188.1"/>
    <property type="molecule type" value="Genomic_DNA"/>
</dbReference>
<accession>M7T5N2</accession>
<dbReference type="SUPFAM" id="SSF53335">
    <property type="entry name" value="S-adenosyl-L-methionine-dependent methyltransferases"/>
    <property type="match status" value="1"/>
</dbReference>